<keyword evidence="4 10" id="KW-0498">Mitosis</keyword>
<dbReference type="GO" id="GO:0007059">
    <property type="term" value="P:chromosome segregation"/>
    <property type="evidence" value="ECO:0007669"/>
    <property type="project" value="TreeGrafter"/>
</dbReference>
<protein>
    <recommendedName>
        <fullName evidence="10">Kinetochore protein Spc24</fullName>
    </recommendedName>
</protein>
<comment type="function">
    <text evidence="10">Acts as a component of the essential kinetochore-associated NDC80 complex, which is required for chromosome segregation and spindle checkpoint activity.</text>
</comment>
<dbReference type="PANTHER" id="PTHR22142">
    <property type="match status" value="1"/>
</dbReference>
<keyword evidence="5 10" id="KW-0995">Kinetochore</keyword>
<dbReference type="Proteomes" id="UP000613580">
    <property type="component" value="Unassembled WGS sequence"/>
</dbReference>
<accession>A0A8H6TU74</accession>
<dbReference type="CDD" id="cd11565">
    <property type="entry name" value="RWD_Spc24"/>
    <property type="match status" value="1"/>
</dbReference>
<feature type="coiled-coil region" evidence="11">
    <location>
        <begin position="30"/>
        <end position="58"/>
    </location>
</feature>
<evidence type="ECO:0000256" key="11">
    <source>
        <dbReference type="SAM" id="Coils"/>
    </source>
</evidence>
<evidence type="ECO:0000256" key="2">
    <source>
        <dbReference type="ARBA" id="ARBA00022454"/>
    </source>
</evidence>
<evidence type="ECO:0000256" key="3">
    <source>
        <dbReference type="ARBA" id="ARBA00022618"/>
    </source>
</evidence>
<evidence type="ECO:0000313" key="12">
    <source>
        <dbReference type="EMBL" id="KAF7322841.1"/>
    </source>
</evidence>
<dbReference type="Gene3D" id="3.30.160.430">
    <property type="match status" value="1"/>
</dbReference>
<comment type="caution">
    <text evidence="12">The sequence shown here is derived from an EMBL/GenBank/DDBJ whole genome shotgun (WGS) entry which is preliminary data.</text>
</comment>
<comment type="subcellular location">
    <subcellularLocation>
        <location evidence="10">Nucleus</location>
    </subcellularLocation>
    <subcellularLocation>
        <location evidence="10">Chromosome</location>
        <location evidence="10">Centromere</location>
        <location evidence="10">Kinetochore</location>
    </subcellularLocation>
</comment>
<keyword evidence="13" id="KW-1185">Reference proteome</keyword>
<evidence type="ECO:0000256" key="4">
    <source>
        <dbReference type="ARBA" id="ARBA00022776"/>
    </source>
</evidence>
<dbReference type="PANTHER" id="PTHR22142:SF2">
    <property type="entry name" value="KINETOCHORE PROTEIN SPC24"/>
    <property type="match status" value="1"/>
</dbReference>
<evidence type="ECO:0000256" key="7">
    <source>
        <dbReference type="ARBA" id="ARBA00023242"/>
    </source>
</evidence>
<evidence type="ECO:0000313" key="13">
    <source>
        <dbReference type="Proteomes" id="UP000613580"/>
    </source>
</evidence>
<gene>
    <name evidence="12" type="ORF">HMN09_00063500</name>
</gene>
<sequence length="197" mass="21848">MTSTISLEEAMQALRGLSDIVNPDDDFYMLAEAEEKMAATETRRKKELEELHANLKALSKIRDSARISATRPTTVPSAEAHSSALIDLDSTRLSLGKSIKEAERLVASKESELANLKDTVRRLEDCDPAAEHERDLDGAALRLMIYKRLGFEPVLDKHGDLVKMLVSSQSGDIHVVPLNDGKSDLEYTATLWKHMSS</sequence>
<keyword evidence="8 10" id="KW-0131">Cell cycle</keyword>
<keyword evidence="2 10" id="KW-0158">Chromosome</keyword>
<evidence type="ECO:0000256" key="6">
    <source>
        <dbReference type="ARBA" id="ARBA00023054"/>
    </source>
</evidence>
<keyword evidence="6 11" id="KW-0175">Coiled coil</keyword>
<feature type="coiled-coil region" evidence="11">
    <location>
        <begin position="99"/>
        <end position="126"/>
    </location>
</feature>
<dbReference type="AlphaFoldDB" id="A0A8H6TU74"/>
<dbReference type="InterPro" id="IPR038066">
    <property type="entry name" value="Spc24_Fungi_globular_sf"/>
</dbReference>
<evidence type="ECO:0000256" key="5">
    <source>
        <dbReference type="ARBA" id="ARBA00022838"/>
    </source>
</evidence>
<keyword evidence="9 10" id="KW-0137">Centromere</keyword>
<dbReference type="Pfam" id="PF08286">
    <property type="entry name" value="Spc24"/>
    <property type="match status" value="1"/>
</dbReference>
<dbReference type="GO" id="GO:0008017">
    <property type="term" value="F:microtubule binding"/>
    <property type="evidence" value="ECO:0007669"/>
    <property type="project" value="TreeGrafter"/>
</dbReference>
<dbReference type="GO" id="GO:0031262">
    <property type="term" value="C:Ndc80 complex"/>
    <property type="evidence" value="ECO:0007669"/>
    <property type="project" value="TreeGrafter"/>
</dbReference>
<reference evidence="12" key="1">
    <citation type="submission" date="2020-05" db="EMBL/GenBank/DDBJ databases">
        <title>Mycena genomes resolve the evolution of fungal bioluminescence.</title>
        <authorList>
            <person name="Tsai I.J."/>
        </authorList>
    </citation>
    <scope>NUCLEOTIDE SEQUENCE</scope>
    <source>
        <strain evidence="12">110903Hualien_Pintung</strain>
    </source>
</reference>
<keyword evidence="3 10" id="KW-0132">Cell division</keyword>
<dbReference type="GO" id="GO:0051301">
    <property type="term" value="P:cell division"/>
    <property type="evidence" value="ECO:0007669"/>
    <property type="project" value="UniProtKB-UniRule"/>
</dbReference>
<evidence type="ECO:0000256" key="10">
    <source>
        <dbReference type="RuleBase" id="RU368011"/>
    </source>
</evidence>
<comment type="similarity">
    <text evidence="1 10">Belongs to the SPC24 family.</text>
</comment>
<evidence type="ECO:0000256" key="9">
    <source>
        <dbReference type="ARBA" id="ARBA00023328"/>
    </source>
</evidence>
<evidence type="ECO:0000256" key="8">
    <source>
        <dbReference type="ARBA" id="ARBA00023306"/>
    </source>
</evidence>
<dbReference type="EMBL" id="JACAZE010000001">
    <property type="protein sequence ID" value="KAF7322841.1"/>
    <property type="molecule type" value="Genomic_DNA"/>
</dbReference>
<organism evidence="12 13">
    <name type="scientific">Mycena chlorophos</name>
    <name type="common">Agaric fungus</name>
    <name type="synonym">Agaricus chlorophos</name>
    <dbReference type="NCBI Taxonomy" id="658473"/>
    <lineage>
        <taxon>Eukaryota</taxon>
        <taxon>Fungi</taxon>
        <taxon>Dikarya</taxon>
        <taxon>Basidiomycota</taxon>
        <taxon>Agaricomycotina</taxon>
        <taxon>Agaricomycetes</taxon>
        <taxon>Agaricomycetidae</taxon>
        <taxon>Agaricales</taxon>
        <taxon>Marasmiineae</taxon>
        <taxon>Mycenaceae</taxon>
        <taxon>Mycena</taxon>
    </lineage>
</organism>
<dbReference type="OrthoDB" id="3344830at2759"/>
<comment type="subunit">
    <text evidence="10">Component of the NDC80 complex.</text>
</comment>
<name>A0A8H6TU74_MYCCL</name>
<dbReference type="InterPro" id="IPR013252">
    <property type="entry name" value="Ndc80_Spc24"/>
</dbReference>
<evidence type="ECO:0000256" key="1">
    <source>
        <dbReference type="ARBA" id="ARBA00007804"/>
    </source>
</evidence>
<keyword evidence="7 10" id="KW-0539">Nucleus</keyword>
<proteinExistence type="inferred from homology"/>
<dbReference type="GO" id="GO:0005634">
    <property type="term" value="C:nucleus"/>
    <property type="evidence" value="ECO:0007669"/>
    <property type="project" value="UniProtKB-SubCell"/>
</dbReference>